<keyword evidence="6 7" id="KW-0539">Nucleus</keyword>
<keyword evidence="4 7" id="KW-0238">DNA-binding</keyword>
<dbReference type="Gene3D" id="1.10.10.60">
    <property type="entry name" value="Homeodomain-like"/>
    <property type="match status" value="1"/>
</dbReference>
<proteinExistence type="inferred from homology"/>
<evidence type="ECO:0000259" key="9">
    <source>
        <dbReference type="PROSITE" id="PS50071"/>
    </source>
</evidence>
<evidence type="ECO:0000256" key="8">
    <source>
        <dbReference type="RuleBase" id="RU000682"/>
    </source>
</evidence>
<dbReference type="SMART" id="SM00389">
    <property type="entry name" value="HOX"/>
    <property type="match status" value="1"/>
</dbReference>
<dbReference type="PANTHER" id="PTHR24329:SF543">
    <property type="entry name" value="FI01017P-RELATED"/>
    <property type="match status" value="1"/>
</dbReference>
<dbReference type="Ensembl" id="ENSEBUT00000012171.1">
    <property type="protein sequence ID" value="ENSEBUP00000011598.1"/>
    <property type="gene ID" value="ENSEBUG00000007434.1"/>
</dbReference>
<comment type="subcellular location">
    <subcellularLocation>
        <location evidence="1 7 8">Nucleus</location>
    </subcellularLocation>
</comment>
<organism evidence="11 12">
    <name type="scientific">Eptatretus burgeri</name>
    <name type="common">Inshore hagfish</name>
    <dbReference type="NCBI Taxonomy" id="7764"/>
    <lineage>
        <taxon>Eukaryota</taxon>
        <taxon>Metazoa</taxon>
        <taxon>Chordata</taxon>
        <taxon>Craniata</taxon>
        <taxon>Vertebrata</taxon>
        <taxon>Cyclostomata</taxon>
        <taxon>Myxini</taxon>
        <taxon>Myxiniformes</taxon>
        <taxon>Myxinidae</taxon>
        <taxon>Eptatretinae</taxon>
        <taxon>Eptatretus</taxon>
    </lineage>
</organism>
<protein>
    <submittedName>
        <fullName evidence="11">Uncharacterized protein</fullName>
    </submittedName>
</protein>
<dbReference type="InterPro" id="IPR050649">
    <property type="entry name" value="Paired_Homeobox_TFs"/>
</dbReference>
<dbReference type="Proteomes" id="UP000694388">
    <property type="component" value="Unplaced"/>
</dbReference>
<dbReference type="AlphaFoldDB" id="A0A8C4WUL0"/>
<dbReference type="PROSITE" id="PS50071">
    <property type="entry name" value="HOMEOBOX_2"/>
    <property type="match status" value="1"/>
</dbReference>
<evidence type="ECO:0000256" key="2">
    <source>
        <dbReference type="ARBA" id="ARBA00006503"/>
    </source>
</evidence>
<reference evidence="11" key="2">
    <citation type="submission" date="2025-09" db="UniProtKB">
        <authorList>
            <consortium name="Ensembl"/>
        </authorList>
    </citation>
    <scope>IDENTIFICATION</scope>
</reference>
<evidence type="ECO:0000256" key="5">
    <source>
        <dbReference type="ARBA" id="ARBA00023155"/>
    </source>
</evidence>
<dbReference type="SUPFAM" id="SSF46689">
    <property type="entry name" value="Homeodomain-like"/>
    <property type="match status" value="1"/>
</dbReference>
<dbReference type="InterPro" id="IPR003654">
    <property type="entry name" value="OAR_dom"/>
</dbReference>
<dbReference type="InterPro" id="IPR001356">
    <property type="entry name" value="HD"/>
</dbReference>
<sequence>MFLAPPAEEISPDQALSSLQVSANHWTTELNSEQGESAATEEEALSIVSPEPRGLSHGLQRKQRRCRTTFSSAQLRELERAFQRSHYPDVFTREALAMRLELTEARVQVWFQNRRAKWRKREKSGSAQNSAASTCPALLGLLRPTWPIPTPSLTFPANTFLRQPGLARRFLPFTASTLPGKAEVGTKTPLVLDSLSSSLTVSRAPVSGTLADRRASSIAALRLRAREHAALLARGVC</sequence>
<dbReference type="PANTHER" id="PTHR24329">
    <property type="entry name" value="HOMEOBOX PROTEIN ARISTALESS"/>
    <property type="match status" value="1"/>
</dbReference>
<evidence type="ECO:0000256" key="4">
    <source>
        <dbReference type="ARBA" id="ARBA00023125"/>
    </source>
</evidence>
<accession>A0A8C4WUL0</accession>
<keyword evidence="12" id="KW-1185">Reference proteome</keyword>
<reference evidence="11" key="1">
    <citation type="submission" date="2025-08" db="UniProtKB">
        <authorList>
            <consortium name="Ensembl"/>
        </authorList>
    </citation>
    <scope>IDENTIFICATION</scope>
</reference>
<comment type="similarity">
    <text evidence="2">Belongs to the paired homeobox family. Bicoid subfamily.</text>
</comment>
<evidence type="ECO:0000256" key="3">
    <source>
        <dbReference type="ARBA" id="ARBA00022473"/>
    </source>
</evidence>
<evidence type="ECO:0000256" key="1">
    <source>
        <dbReference type="ARBA" id="ARBA00004123"/>
    </source>
</evidence>
<dbReference type="GO" id="GO:0000981">
    <property type="term" value="F:DNA-binding transcription factor activity, RNA polymerase II-specific"/>
    <property type="evidence" value="ECO:0007669"/>
    <property type="project" value="InterPro"/>
</dbReference>
<dbReference type="InterPro" id="IPR017970">
    <property type="entry name" value="Homeobox_CS"/>
</dbReference>
<dbReference type="FunFam" id="1.10.10.60:FF:000102">
    <property type="entry name" value="Aristaless related homeobox"/>
    <property type="match status" value="1"/>
</dbReference>
<evidence type="ECO:0000313" key="12">
    <source>
        <dbReference type="Proteomes" id="UP000694388"/>
    </source>
</evidence>
<keyword evidence="3" id="KW-0217">Developmental protein</keyword>
<dbReference type="InterPro" id="IPR009057">
    <property type="entry name" value="Homeodomain-like_sf"/>
</dbReference>
<dbReference type="CDD" id="cd00086">
    <property type="entry name" value="homeodomain"/>
    <property type="match status" value="1"/>
</dbReference>
<dbReference type="Pfam" id="PF03826">
    <property type="entry name" value="OAR"/>
    <property type="match status" value="1"/>
</dbReference>
<dbReference type="PROSITE" id="PS50803">
    <property type="entry name" value="OAR"/>
    <property type="match status" value="1"/>
</dbReference>
<keyword evidence="5 7" id="KW-0371">Homeobox</keyword>
<dbReference type="Pfam" id="PF00046">
    <property type="entry name" value="Homeodomain"/>
    <property type="match status" value="1"/>
</dbReference>
<evidence type="ECO:0000313" key="11">
    <source>
        <dbReference type="Ensembl" id="ENSEBUP00000011598.1"/>
    </source>
</evidence>
<feature type="domain" description="Homeobox" evidence="9">
    <location>
        <begin position="61"/>
        <end position="121"/>
    </location>
</feature>
<feature type="domain" description="OAR" evidence="10">
    <location>
        <begin position="216"/>
        <end position="229"/>
    </location>
</feature>
<feature type="DNA-binding region" description="Homeobox" evidence="7">
    <location>
        <begin position="63"/>
        <end position="122"/>
    </location>
</feature>
<dbReference type="GO" id="GO:0000977">
    <property type="term" value="F:RNA polymerase II transcription regulatory region sequence-specific DNA binding"/>
    <property type="evidence" value="ECO:0007669"/>
    <property type="project" value="TreeGrafter"/>
</dbReference>
<dbReference type="OMA" id="ANHWTTE"/>
<dbReference type="GO" id="GO:0005634">
    <property type="term" value="C:nucleus"/>
    <property type="evidence" value="ECO:0007669"/>
    <property type="project" value="UniProtKB-SubCell"/>
</dbReference>
<evidence type="ECO:0000259" key="10">
    <source>
        <dbReference type="PROSITE" id="PS50803"/>
    </source>
</evidence>
<name>A0A8C4WUL0_EPTBU</name>
<dbReference type="PROSITE" id="PS00027">
    <property type="entry name" value="HOMEOBOX_1"/>
    <property type="match status" value="1"/>
</dbReference>
<evidence type="ECO:0000256" key="6">
    <source>
        <dbReference type="ARBA" id="ARBA00023242"/>
    </source>
</evidence>
<evidence type="ECO:0000256" key="7">
    <source>
        <dbReference type="PROSITE-ProRule" id="PRU00108"/>
    </source>
</evidence>
<dbReference type="GeneTree" id="ENSGT00940000165209"/>